<proteinExistence type="predicted"/>
<evidence type="ECO:0000313" key="2">
    <source>
        <dbReference type="EMBL" id="WRO22556.1"/>
    </source>
</evidence>
<name>A0AAU0UN68_9FIRM</name>
<keyword evidence="1" id="KW-0472">Membrane</keyword>
<accession>A0AAU0UN68</accession>
<reference evidence="2 3" key="1">
    <citation type="submission" date="2023-04" db="EMBL/GenBank/DDBJ databases">
        <authorList>
            <person name="Hsu D."/>
        </authorList>
    </citation>
    <scope>NUCLEOTIDE SEQUENCE [LARGE SCALE GENOMIC DNA]</scope>
    <source>
        <strain evidence="2 3">MK1</strain>
    </source>
</reference>
<dbReference type="AlphaFoldDB" id="A0AAU0UN68"/>
<dbReference type="KEGG" id="dbc:MFMK1_002390"/>
<dbReference type="RefSeq" id="WP_366921964.1">
    <property type="nucleotide sequence ID" value="NZ_CP121694.1"/>
</dbReference>
<dbReference type="PANTHER" id="PTHR31033">
    <property type="entry name" value="PROTEIN, PUTATIVE-RELATED"/>
    <property type="match status" value="1"/>
</dbReference>
<gene>
    <name evidence="2" type="ORF">MFMK1_002390</name>
</gene>
<keyword evidence="1" id="KW-1133">Transmembrane helix</keyword>
<keyword evidence="3" id="KW-1185">Reference proteome</keyword>
<dbReference type="EMBL" id="CP121694">
    <property type="protein sequence ID" value="WRO22556.1"/>
    <property type="molecule type" value="Genomic_DNA"/>
</dbReference>
<feature type="transmembrane region" description="Helical" evidence="1">
    <location>
        <begin position="31"/>
        <end position="51"/>
    </location>
</feature>
<protein>
    <submittedName>
        <fullName evidence="2">Uncharacterized protein</fullName>
    </submittedName>
</protein>
<dbReference type="Proteomes" id="UP001329915">
    <property type="component" value="Chromosome"/>
</dbReference>
<keyword evidence="1" id="KW-0812">Transmembrane</keyword>
<feature type="transmembrane region" description="Helical" evidence="1">
    <location>
        <begin position="6"/>
        <end position="24"/>
    </location>
</feature>
<feature type="transmembrane region" description="Helical" evidence="1">
    <location>
        <begin position="57"/>
        <end position="79"/>
    </location>
</feature>
<dbReference type="PANTHER" id="PTHR31033:SF18">
    <property type="entry name" value="OS06G0115800 PROTEIN"/>
    <property type="match status" value="1"/>
</dbReference>
<evidence type="ECO:0000256" key="1">
    <source>
        <dbReference type="SAM" id="Phobius"/>
    </source>
</evidence>
<evidence type="ECO:0000313" key="3">
    <source>
        <dbReference type="Proteomes" id="UP001329915"/>
    </source>
</evidence>
<organism evidence="2 3">
    <name type="scientific">Metallumcola ferriviriculae</name>
    <dbReference type="NCBI Taxonomy" id="3039180"/>
    <lineage>
        <taxon>Bacteria</taxon>
        <taxon>Bacillati</taxon>
        <taxon>Bacillota</taxon>
        <taxon>Clostridia</taxon>
        <taxon>Neomoorellales</taxon>
        <taxon>Desulfitibacteraceae</taxon>
        <taxon>Metallumcola</taxon>
    </lineage>
</organism>
<sequence>MPHVLKIGLVTAIALFVNIPLGVWRCKVKKFSFWWFLAVHLSVPLIIYLRIRTGVPIAWIPVTIGIAVLGQYLGGMLSLM</sequence>